<feature type="region of interest" description="Disordered" evidence="1">
    <location>
        <begin position="72"/>
        <end position="99"/>
    </location>
</feature>
<dbReference type="CTD" id="126037770"/>
<feature type="region of interest" description="Disordered" evidence="1">
    <location>
        <begin position="210"/>
        <end position="272"/>
    </location>
</feature>
<evidence type="ECO:0000256" key="1">
    <source>
        <dbReference type="SAM" id="MobiDB-lite"/>
    </source>
</evidence>
<dbReference type="PANTHER" id="PTHR36290:SF1">
    <property type="entry name" value="RIKEN CDNA D630039A03 GENE"/>
    <property type="match status" value="1"/>
</dbReference>
<organism evidence="3 4">
    <name type="scientific">Camelus ferus</name>
    <name type="common">Wild bactrian camel</name>
    <name type="synonym">Camelus bactrianus ferus</name>
    <dbReference type="NCBI Taxonomy" id="419612"/>
    <lineage>
        <taxon>Eukaryota</taxon>
        <taxon>Metazoa</taxon>
        <taxon>Chordata</taxon>
        <taxon>Craniata</taxon>
        <taxon>Vertebrata</taxon>
        <taxon>Euteleostomi</taxon>
        <taxon>Mammalia</taxon>
        <taxon>Eutheria</taxon>
        <taxon>Laurasiatheria</taxon>
        <taxon>Artiodactyla</taxon>
        <taxon>Tylopoda</taxon>
        <taxon>Camelidae</taxon>
        <taxon>Camelus</taxon>
    </lineage>
</organism>
<protein>
    <submittedName>
        <fullName evidence="4">Uncharacterized protein C9orf152 homolog isoform X1</fullName>
    </submittedName>
</protein>
<dbReference type="AlphaFoldDB" id="A0A8B8SVD7"/>
<dbReference type="Pfam" id="PF15733">
    <property type="entry name" value="DUF4682"/>
    <property type="match status" value="1"/>
</dbReference>
<evidence type="ECO:0000259" key="2">
    <source>
        <dbReference type="Pfam" id="PF15733"/>
    </source>
</evidence>
<dbReference type="InterPro" id="IPR032738">
    <property type="entry name" value="Tbc1d30_C"/>
</dbReference>
<evidence type="ECO:0000313" key="3">
    <source>
        <dbReference type="Proteomes" id="UP000694856"/>
    </source>
</evidence>
<keyword evidence="3" id="KW-1185">Reference proteome</keyword>
<dbReference type="GeneID" id="102503464"/>
<name>A0A8B8SVD7_CAMFR</name>
<dbReference type="RefSeq" id="XP_032334046.1">
    <property type="nucleotide sequence ID" value="XM_032478155.1"/>
</dbReference>
<sequence length="272" mass="29865">MKGLPCPCPALPHFWQPGSRFMAESSRTQAPGKGPLLSVQLLRAQYEGLRRQQRAQSHLVVLPKDLFQEEVMSQGSESKRWSSPSPASSNREGQVKRGGNMPALAESMINAVWINKERRPSLSLEEVGPEAEGMLEEADQVSLRAPESPWHTQLEVHCLAQTFHQETSHQVKHKDKFTGSEQSLPQEGDPGLLEENEVTPQETMIPEAAQHGGQVGDPQTKAVGSSLNTGAQCPPSIKNPHRSGKPAHYPFPQRKTPRISQAARNLGLYGPA</sequence>
<accession>A0A8B8SVD7</accession>
<evidence type="ECO:0000313" key="4">
    <source>
        <dbReference type="RefSeq" id="XP_032334046.1"/>
    </source>
</evidence>
<dbReference type="Proteomes" id="UP000694856">
    <property type="component" value="Chromosome 4"/>
</dbReference>
<feature type="domain" description="TBC1" evidence="2">
    <location>
        <begin position="39"/>
        <end position="187"/>
    </location>
</feature>
<feature type="region of interest" description="Disordered" evidence="1">
    <location>
        <begin position="169"/>
        <end position="191"/>
    </location>
</feature>
<dbReference type="PANTHER" id="PTHR36290">
    <property type="entry name" value="RIKEN CDNA D630039A03 GENE"/>
    <property type="match status" value="1"/>
</dbReference>
<feature type="compositionally biased region" description="Polar residues" evidence="1">
    <location>
        <begin position="222"/>
        <end position="231"/>
    </location>
</feature>
<reference evidence="4" key="1">
    <citation type="submission" date="2025-08" db="UniProtKB">
        <authorList>
            <consortium name="RefSeq"/>
        </authorList>
    </citation>
    <scope>IDENTIFICATION</scope>
    <source>
        <tissue evidence="4">Ear skin</tissue>
    </source>
</reference>
<gene>
    <name evidence="4" type="primary">C4H9orf152</name>
</gene>
<proteinExistence type="predicted"/>